<evidence type="ECO:0000313" key="1">
    <source>
        <dbReference type="EMBL" id="KAI3363693.1"/>
    </source>
</evidence>
<protein>
    <submittedName>
        <fullName evidence="1">Uncharacterized protein</fullName>
    </submittedName>
</protein>
<evidence type="ECO:0000313" key="2">
    <source>
        <dbReference type="Proteomes" id="UP000831701"/>
    </source>
</evidence>
<name>A0ACB8W7C7_9TELE</name>
<proteinExistence type="predicted"/>
<gene>
    <name evidence="1" type="ORF">L3Q82_001318</name>
</gene>
<sequence>MAFVSHRDPDGGYTFSSRPRPVENRSKYREPPSEQMQINYGNIMYDRRVVRGNTYAQHIIPTTAQPDPVEIQQQQEIRRRAIARKQAREQFRPRTPEALQGRKHIDVQTELYLEELSDVIVATDIECQTDTFLDKPATPLFIPAKSGKDVETQIEDGEEVRFNKKLFDFDREVQPLLEVLVGKTIEQSLEEVMEEEELACLRAQQRAFEELRNNELAEVLRLQEQERRHSEEKERRIAQQKEVLKKERETAEKIAARAYTQQYLAELLPVVFTSLRSHGYFYDPVEKDIETNFFPWLMAEVNNSLEKRYTARELLDTIIYDVALKRLEMFKELETQPARLNMAPGCAAALRSLPAAAAPGCAAEGSWMSAILRLSEQREGKPADHQPGSTPRPAPVNVRVTTMDAELEFAIQPSTTGKQLFDQVVKTIGLREVWYFGLQYMDGKGYYTWLKLDKKVSSQDVKKENPLQFKFRAKFFPEDVSEELIQDITQKLFFLQVKEGILSDEVYCPPETAVLLASYSVQAKFGDYNKEVHRPGYLLSERLLPHRVLEQHKLSREQWEERIQVWHEEHRGMLKEDAMLEYLKIAQDLEMYGVNYFDIKNKKGTELWLGVDALGLNIYEKDDKLTPKIGFPWSEIRNISFNDKKFIIKPIDKKSPDFVFYAARLRINKRILQLCMGNHELYMRRRKPDTIEVQQMKAQAREEKQQKQLERAQLESEKKKREAIEKEKEQMEREKQDLMMRLYQVEEKTKKAEKDLQDQLQRAMMLEQERRRAEEEAARLEAERQAALLAKEELARQAEDQKKGQEQLAAELAEHTARINLLEDAKRRKEEEADTWQLRAREAQDDLMKTKEELHMVMMAPPPPPPPPMYDHIDDNSDNEENTSTHSADLQTGGINDHRKEEDRMTEAEKNQRVQQQLEALTSELAHARDESKNTRNDILHSENLIAGRDKYKTLRQIRQGNTKQRIDEFEAL</sequence>
<dbReference type="Proteomes" id="UP000831701">
    <property type="component" value="Chromosome 13"/>
</dbReference>
<reference evidence="1" key="1">
    <citation type="submission" date="2022-04" db="EMBL/GenBank/DDBJ databases">
        <title>Jade perch genome.</title>
        <authorList>
            <person name="Chao B."/>
        </authorList>
    </citation>
    <scope>NUCLEOTIDE SEQUENCE</scope>
    <source>
        <strain evidence="1">CB-2022</strain>
    </source>
</reference>
<accession>A0ACB8W7C7</accession>
<organism evidence="1 2">
    <name type="scientific">Scortum barcoo</name>
    <name type="common">barcoo grunter</name>
    <dbReference type="NCBI Taxonomy" id="214431"/>
    <lineage>
        <taxon>Eukaryota</taxon>
        <taxon>Metazoa</taxon>
        <taxon>Chordata</taxon>
        <taxon>Craniata</taxon>
        <taxon>Vertebrata</taxon>
        <taxon>Euteleostomi</taxon>
        <taxon>Actinopterygii</taxon>
        <taxon>Neopterygii</taxon>
        <taxon>Teleostei</taxon>
        <taxon>Neoteleostei</taxon>
        <taxon>Acanthomorphata</taxon>
        <taxon>Eupercaria</taxon>
        <taxon>Centrarchiformes</taxon>
        <taxon>Terapontoidei</taxon>
        <taxon>Terapontidae</taxon>
        <taxon>Scortum</taxon>
    </lineage>
</organism>
<keyword evidence="2" id="KW-1185">Reference proteome</keyword>
<dbReference type="EMBL" id="CM041543">
    <property type="protein sequence ID" value="KAI3363693.1"/>
    <property type="molecule type" value="Genomic_DNA"/>
</dbReference>
<comment type="caution">
    <text evidence="1">The sequence shown here is derived from an EMBL/GenBank/DDBJ whole genome shotgun (WGS) entry which is preliminary data.</text>
</comment>